<gene>
    <name evidence="2" type="ORF">GCM10020366_71620</name>
</gene>
<accession>A0ABP6S386</accession>
<dbReference type="RefSeq" id="WP_344931649.1">
    <property type="nucleotide sequence ID" value="NZ_BAAAYK010000046.1"/>
</dbReference>
<name>A0ABP6S386_9PSEU</name>
<keyword evidence="3" id="KW-1185">Reference proteome</keyword>
<reference evidence="3" key="1">
    <citation type="journal article" date="2019" name="Int. J. Syst. Evol. Microbiol.">
        <title>The Global Catalogue of Microorganisms (GCM) 10K type strain sequencing project: providing services to taxonomists for standard genome sequencing and annotation.</title>
        <authorList>
            <consortium name="The Broad Institute Genomics Platform"/>
            <consortium name="The Broad Institute Genome Sequencing Center for Infectious Disease"/>
            <person name="Wu L."/>
            <person name="Ma J."/>
        </authorList>
    </citation>
    <scope>NUCLEOTIDE SEQUENCE [LARGE SCALE GENOMIC DNA]</scope>
    <source>
        <strain evidence="3">JCM 9687</strain>
    </source>
</reference>
<evidence type="ECO:0000256" key="1">
    <source>
        <dbReference type="SAM" id="MobiDB-lite"/>
    </source>
</evidence>
<proteinExistence type="predicted"/>
<feature type="compositionally biased region" description="Gly residues" evidence="1">
    <location>
        <begin position="61"/>
        <end position="71"/>
    </location>
</feature>
<sequence>MVPAVLAAARVGITALLRELIKQIAQNIVKQLGRIRRPSRRAAGRPGEGGGFAGVAAGQVPAGGGRRSARA</sequence>
<organism evidence="2 3">
    <name type="scientific">Saccharopolyspora gregorii</name>
    <dbReference type="NCBI Taxonomy" id="33914"/>
    <lineage>
        <taxon>Bacteria</taxon>
        <taxon>Bacillati</taxon>
        <taxon>Actinomycetota</taxon>
        <taxon>Actinomycetes</taxon>
        <taxon>Pseudonocardiales</taxon>
        <taxon>Pseudonocardiaceae</taxon>
        <taxon>Saccharopolyspora</taxon>
    </lineage>
</organism>
<feature type="region of interest" description="Disordered" evidence="1">
    <location>
        <begin position="38"/>
        <end position="71"/>
    </location>
</feature>
<protein>
    <submittedName>
        <fullName evidence="2">Uncharacterized protein</fullName>
    </submittedName>
</protein>
<dbReference type="EMBL" id="BAAAYK010000046">
    <property type="protein sequence ID" value="GAA3366790.1"/>
    <property type="molecule type" value="Genomic_DNA"/>
</dbReference>
<evidence type="ECO:0000313" key="2">
    <source>
        <dbReference type="EMBL" id="GAA3366790.1"/>
    </source>
</evidence>
<evidence type="ECO:0000313" key="3">
    <source>
        <dbReference type="Proteomes" id="UP001500483"/>
    </source>
</evidence>
<comment type="caution">
    <text evidence="2">The sequence shown here is derived from an EMBL/GenBank/DDBJ whole genome shotgun (WGS) entry which is preliminary data.</text>
</comment>
<dbReference type="Proteomes" id="UP001500483">
    <property type="component" value="Unassembled WGS sequence"/>
</dbReference>